<dbReference type="InterPro" id="IPR011990">
    <property type="entry name" value="TPR-like_helical_dom_sf"/>
</dbReference>
<dbReference type="CDD" id="cd08977">
    <property type="entry name" value="SusD"/>
    <property type="match status" value="1"/>
</dbReference>
<keyword evidence="10" id="KW-1185">Reference proteome</keyword>
<sequence length="489" mass="55911">MKTLRYSYLVLSIGAMCMLQSCSKFLDEEVFSQLAPENFLGTKEGIESLLTDAYARTANMNSNNSIYVLAPQEWPTDILYQSGDNVERTARDFINFTWDPSIDFLTTNWDPPYQAIRDANLLLENMENAELSDGEKKVYIAECKFLRAINYYKLYFMFGTVPLRTTTTQTLQLARASEEEIQHFIESELLAAIADLPAPGEEAAYGRAHKAAAMGYLCKFYLNTKQWQKSAVIAEDMINQFSYDLFPEYKNMFRVENERNAEYIWVRPAFASSDRATANSWANTSFPDNFAEAPSLGIKYLSTYVNWPNEFRIYDDFYNSFEPGDKRRDLLITSYINSAGQTISLLGDNNIRSFKYWPDPNAQGASHGNDIPEIRFADILLTRAEALNELNGPTQASIDLINQVRTRAGLPKLALSDYSSTEALRDHLLKERGWEFYSEGHRRMDLIRMGKFIENAQKRGKNAKAYHALFPIPQVVMDADPLMVQNEGY</sequence>
<keyword evidence="5" id="KW-0998">Cell outer membrane</keyword>
<feature type="chain" id="PRO_5045982424" description="RagB/SusD family nutrient uptake outer membrane protein" evidence="6">
    <location>
        <begin position="27"/>
        <end position="489"/>
    </location>
</feature>
<evidence type="ECO:0000313" key="10">
    <source>
        <dbReference type="Proteomes" id="UP001501411"/>
    </source>
</evidence>
<dbReference type="Gene3D" id="1.25.40.390">
    <property type="match status" value="1"/>
</dbReference>
<comment type="caution">
    <text evidence="9">The sequence shown here is derived from an EMBL/GenBank/DDBJ whole genome shotgun (WGS) entry which is preliminary data.</text>
</comment>
<evidence type="ECO:0000256" key="4">
    <source>
        <dbReference type="ARBA" id="ARBA00023136"/>
    </source>
</evidence>
<proteinExistence type="inferred from homology"/>
<reference evidence="10" key="1">
    <citation type="journal article" date="2019" name="Int. J. Syst. Evol. Microbiol.">
        <title>The Global Catalogue of Microorganisms (GCM) 10K type strain sequencing project: providing services to taxonomists for standard genome sequencing and annotation.</title>
        <authorList>
            <consortium name="The Broad Institute Genomics Platform"/>
            <consortium name="The Broad Institute Genome Sequencing Center for Infectious Disease"/>
            <person name="Wu L."/>
            <person name="Ma J."/>
        </authorList>
    </citation>
    <scope>NUCLEOTIDE SEQUENCE [LARGE SCALE GENOMIC DNA]</scope>
    <source>
        <strain evidence="10">JCM 18200</strain>
    </source>
</reference>
<gene>
    <name evidence="9" type="ORF">GCM10023231_05370</name>
</gene>
<dbReference type="SUPFAM" id="SSF48452">
    <property type="entry name" value="TPR-like"/>
    <property type="match status" value="1"/>
</dbReference>
<evidence type="ECO:0000313" key="9">
    <source>
        <dbReference type="EMBL" id="GAA4781005.1"/>
    </source>
</evidence>
<dbReference type="PROSITE" id="PS51257">
    <property type="entry name" value="PROKAR_LIPOPROTEIN"/>
    <property type="match status" value="1"/>
</dbReference>
<comment type="similarity">
    <text evidence="2">Belongs to the SusD family.</text>
</comment>
<evidence type="ECO:0000256" key="2">
    <source>
        <dbReference type="ARBA" id="ARBA00006275"/>
    </source>
</evidence>
<dbReference type="Proteomes" id="UP001501411">
    <property type="component" value="Unassembled WGS sequence"/>
</dbReference>
<evidence type="ECO:0000256" key="1">
    <source>
        <dbReference type="ARBA" id="ARBA00004442"/>
    </source>
</evidence>
<dbReference type="Pfam" id="PF07980">
    <property type="entry name" value="SusD_RagB"/>
    <property type="match status" value="1"/>
</dbReference>
<evidence type="ECO:0000259" key="7">
    <source>
        <dbReference type="Pfam" id="PF07980"/>
    </source>
</evidence>
<feature type="domain" description="SusD-like N-terminal" evidence="8">
    <location>
        <begin position="24"/>
        <end position="222"/>
    </location>
</feature>
<dbReference type="RefSeq" id="WP_345230157.1">
    <property type="nucleotide sequence ID" value="NZ_BAABIQ010000003.1"/>
</dbReference>
<protein>
    <recommendedName>
        <fullName evidence="11">RagB/SusD family nutrient uptake outer membrane protein</fullName>
    </recommendedName>
</protein>
<evidence type="ECO:0000256" key="6">
    <source>
        <dbReference type="SAM" id="SignalP"/>
    </source>
</evidence>
<dbReference type="Pfam" id="PF14322">
    <property type="entry name" value="SusD-like_3"/>
    <property type="match status" value="1"/>
</dbReference>
<feature type="signal peptide" evidence="6">
    <location>
        <begin position="1"/>
        <end position="26"/>
    </location>
</feature>
<evidence type="ECO:0000259" key="8">
    <source>
        <dbReference type="Pfam" id="PF14322"/>
    </source>
</evidence>
<feature type="domain" description="RagB/SusD" evidence="7">
    <location>
        <begin position="366"/>
        <end position="489"/>
    </location>
</feature>
<dbReference type="InterPro" id="IPR012944">
    <property type="entry name" value="SusD_RagB_dom"/>
</dbReference>
<keyword evidence="3 6" id="KW-0732">Signal</keyword>
<evidence type="ECO:0000256" key="5">
    <source>
        <dbReference type="ARBA" id="ARBA00023237"/>
    </source>
</evidence>
<evidence type="ECO:0000256" key="3">
    <source>
        <dbReference type="ARBA" id="ARBA00022729"/>
    </source>
</evidence>
<comment type="subcellular location">
    <subcellularLocation>
        <location evidence="1">Cell outer membrane</location>
    </subcellularLocation>
</comment>
<evidence type="ECO:0008006" key="11">
    <source>
        <dbReference type="Google" id="ProtNLM"/>
    </source>
</evidence>
<name>A0ABP9AHM0_9SPHI</name>
<keyword evidence="4" id="KW-0472">Membrane</keyword>
<dbReference type="InterPro" id="IPR033985">
    <property type="entry name" value="SusD-like_N"/>
</dbReference>
<dbReference type="EMBL" id="BAABIQ010000003">
    <property type="protein sequence ID" value="GAA4781005.1"/>
    <property type="molecule type" value="Genomic_DNA"/>
</dbReference>
<accession>A0ABP9AHM0</accession>
<organism evidence="9 10">
    <name type="scientific">Olivibacter ginsenosidimutans</name>
    <dbReference type="NCBI Taxonomy" id="1176537"/>
    <lineage>
        <taxon>Bacteria</taxon>
        <taxon>Pseudomonadati</taxon>
        <taxon>Bacteroidota</taxon>
        <taxon>Sphingobacteriia</taxon>
        <taxon>Sphingobacteriales</taxon>
        <taxon>Sphingobacteriaceae</taxon>
        <taxon>Olivibacter</taxon>
    </lineage>
</organism>